<feature type="compositionally biased region" description="Basic residues" evidence="1">
    <location>
        <begin position="314"/>
        <end position="330"/>
    </location>
</feature>
<feature type="compositionally biased region" description="Polar residues" evidence="1">
    <location>
        <begin position="205"/>
        <end position="214"/>
    </location>
</feature>
<name>A0ABM4XTT3_VULVU</name>
<organism evidence="2 3">
    <name type="scientific">Vulpes vulpes</name>
    <name type="common">Red fox</name>
    <dbReference type="NCBI Taxonomy" id="9627"/>
    <lineage>
        <taxon>Eukaryota</taxon>
        <taxon>Metazoa</taxon>
        <taxon>Chordata</taxon>
        <taxon>Craniata</taxon>
        <taxon>Vertebrata</taxon>
        <taxon>Euteleostomi</taxon>
        <taxon>Mammalia</taxon>
        <taxon>Eutheria</taxon>
        <taxon>Laurasiatheria</taxon>
        <taxon>Carnivora</taxon>
        <taxon>Caniformia</taxon>
        <taxon>Canidae</taxon>
        <taxon>Vulpes</taxon>
    </lineage>
</organism>
<gene>
    <name evidence="3" type="primary">LOC140594377</name>
</gene>
<feature type="compositionally biased region" description="Basic and acidic residues" evidence="1">
    <location>
        <begin position="345"/>
        <end position="354"/>
    </location>
</feature>
<keyword evidence="2" id="KW-1185">Reference proteome</keyword>
<reference evidence="3" key="1">
    <citation type="submission" date="2025-08" db="UniProtKB">
        <authorList>
            <consortium name="RefSeq"/>
        </authorList>
    </citation>
    <scope>IDENTIFICATION</scope>
    <source>
        <tissue evidence="3">Cell line</tissue>
    </source>
</reference>
<feature type="compositionally biased region" description="Low complexity" evidence="1">
    <location>
        <begin position="33"/>
        <end position="42"/>
    </location>
</feature>
<proteinExistence type="predicted"/>
<feature type="compositionally biased region" description="Basic and acidic residues" evidence="1">
    <location>
        <begin position="60"/>
        <end position="69"/>
    </location>
</feature>
<evidence type="ECO:0000313" key="3">
    <source>
        <dbReference type="RefSeq" id="XP_072581448.1"/>
    </source>
</evidence>
<sequence length="354" mass="37684">MASDEALMSICEGLPYEETHRERQRHRPREKQAPCGDPDAGLDPPPADQSEPKQPLTTEPPRRPREDSARAVPAGRSSSSLGLPSVKWGRQCLSPSCGGLERQPRRQPGARRPRGGRGGPAGATPPARPGRSPFTDPGTPALGILGNLQGFSRGREESEDPSLPQEAHSVIRTNNKPQQAQSCLSCSKRGATPLAPHPPAPAPSYTLQTPSPAQFPSPALAPRGPSGPQGRPNWAAPPSRGGVPTPGSPTRAQERARARDGTGTGRPSAGEAGCTPGRGGSPLAAAPRSRSRRPSSPQRPPLSARVQPRGCVTGRRRRERLFKGRPRAHLHLAGLPRRSRAAPTTDRRPPRLRF</sequence>
<dbReference type="Proteomes" id="UP001652641">
    <property type="component" value="Chromosome 11"/>
</dbReference>
<dbReference type="GeneID" id="140594377"/>
<protein>
    <recommendedName>
        <fullName evidence="4">Basic proline-rich protein-like</fullName>
    </recommendedName>
</protein>
<dbReference type="RefSeq" id="XP_072581448.1">
    <property type="nucleotide sequence ID" value="XM_072725347.1"/>
</dbReference>
<evidence type="ECO:0008006" key="4">
    <source>
        <dbReference type="Google" id="ProtNLM"/>
    </source>
</evidence>
<evidence type="ECO:0000313" key="2">
    <source>
        <dbReference type="Proteomes" id="UP001652641"/>
    </source>
</evidence>
<evidence type="ECO:0000256" key="1">
    <source>
        <dbReference type="SAM" id="MobiDB-lite"/>
    </source>
</evidence>
<feature type="compositionally biased region" description="Polar residues" evidence="1">
    <location>
        <begin position="171"/>
        <end position="185"/>
    </location>
</feature>
<feature type="compositionally biased region" description="Low complexity" evidence="1">
    <location>
        <begin position="122"/>
        <end position="131"/>
    </location>
</feature>
<feature type="region of interest" description="Disordered" evidence="1">
    <location>
        <begin position="1"/>
        <end position="354"/>
    </location>
</feature>
<accession>A0ABM4XTT3</accession>